<evidence type="ECO:0000256" key="1">
    <source>
        <dbReference type="SAM" id="MobiDB-lite"/>
    </source>
</evidence>
<protein>
    <submittedName>
        <fullName evidence="2">Uncharacterized protein</fullName>
    </submittedName>
</protein>
<feature type="region of interest" description="Disordered" evidence="1">
    <location>
        <begin position="130"/>
        <end position="196"/>
    </location>
</feature>
<feature type="compositionally biased region" description="Basic and acidic residues" evidence="1">
    <location>
        <begin position="134"/>
        <end position="143"/>
    </location>
</feature>
<keyword evidence="3" id="KW-1185">Reference proteome</keyword>
<feature type="non-terminal residue" evidence="2">
    <location>
        <position position="401"/>
    </location>
</feature>
<dbReference type="AlphaFoldDB" id="A0A164HNN0"/>
<dbReference type="EMBL" id="LRGB01010079">
    <property type="protein sequence ID" value="KZS00419.1"/>
    <property type="molecule type" value="Genomic_DNA"/>
</dbReference>
<dbReference type="InterPro" id="IPR025157">
    <property type="entry name" value="Hemagglutinin_rpt"/>
</dbReference>
<proteinExistence type="predicted"/>
<comment type="caution">
    <text evidence="2">The sequence shown here is derived from an EMBL/GenBank/DDBJ whole genome shotgun (WGS) entry which is preliminary data.</text>
</comment>
<name>A0A164HNN0_9CRUS</name>
<sequence>SGNKVTAAVGGNLNLSSLQDTSQYQDKSQSSGFSVSVPITGGAASASFSHSSTDINSNYQSVGEQTAIRAGDGGFDIDVQGKTTLTGAQITSTDKAVQGGKNSFKSAGGIDMQDLQNTAQFDASSYSVSATVRGDSRNEDGTPRLDAAGKPTQANPQGKPEGSAGFGSDSGQGSSTSTSGISGVAGNTSARTGDEETGLKPLFDAAKTKAEVQSQVAITAEFGKNASKAWGDFATNKEKELRTWAKHEEADKWREGGTYRAAGHFVIGGLGGGGAGALASGGISLAADKLNSLQDELKDKLIELGMSPDAAQMFSQGAGMATSGTLGTAAGGTVGGGSAFNTDTNNRQLHPEEKQRIKDLTKSTGLSEEKLTRAACYAVKCWAEFPEGSQERAAAYVSVAE</sequence>
<organism evidence="2 3">
    <name type="scientific">Daphnia magna</name>
    <dbReference type="NCBI Taxonomy" id="35525"/>
    <lineage>
        <taxon>Eukaryota</taxon>
        <taxon>Metazoa</taxon>
        <taxon>Ecdysozoa</taxon>
        <taxon>Arthropoda</taxon>
        <taxon>Crustacea</taxon>
        <taxon>Branchiopoda</taxon>
        <taxon>Diplostraca</taxon>
        <taxon>Cladocera</taxon>
        <taxon>Anomopoda</taxon>
        <taxon>Daphniidae</taxon>
        <taxon>Daphnia</taxon>
    </lineage>
</organism>
<feature type="compositionally biased region" description="Low complexity" evidence="1">
    <location>
        <begin position="171"/>
        <end position="186"/>
    </location>
</feature>
<dbReference type="GO" id="GO:0003824">
    <property type="term" value="F:catalytic activity"/>
    <property type="evidence" value="ECO:0007669"/>
    <property type="project" value="UniProtKB-ARBA"/>
</dbReference>
<dbReference type="Pfam" id="PF13332">
    <property type="entry name" value="Fil_haemagg_2"/>
    <property type="match status" value="1"/>
</dbReference>
<evidence type="ECO:0000313" key="2">
    <source>
        <dbReference type="EMBL" id="KZS00419.1"/>
    </source>
</evidence>
<evidence type="ECO:0000313" key="3">
    <source>
        <dbReference type="Proteomes" id="UP000076858"/>
    </source>
</evidence>
<dbReference type="Proteomes" id="UP000076858">
    <property type="component" value="Unassembled WGS sequence"/>
</dbReference>
<reference evidence="2 3" key="1">
    <citation type="submission" date="2016-03" db="EMBL/GenBank/DDBJ databases">
        <title>EvidentialGene: Evidence-directed Construction of Genes on Genomes.</title>
        <authorList>
            <person name="Gilbert D.G."/>
            <person name="Choi J.-H."/>
            <person name="Mockaitis K."/>
            <person name="Colbourne J."/>
            <person name="Pfrender M."/>
        </authorList>
    </citation>
    <scope>NUCLEOTIDE SEQUENCE [LARGE SCALE GENOMIC DNA]</scope>
    <source>
        <strain evidence="2 3">Xinb3</strain>
        <tissue evidence="2">Complete organism</tissue>
    </source>
</reference>
<feature type="non-terminal residue" evidence="2">
    <location>
        <position position="1"/>
    </location>
</feature>
<gene>
    <name evidence="2" type="ORF">APZ42_003271</name>
</gene>
<accession>A0A164HNN0</accession>